<accession>A0ABS4VIZ8</accession>
<feature type="compositionally biased region" description="Low complexity" evidence="3">
    <location>
        <begin position="1"/>
        <end position="14"/>
    </location>
</feature>
<evidence type="ECO:0000313" key="7">
    <source>
        <dbReference type="Proteomes" id="UP001519311"/>
    </source>
</evidence>
<dbReference type="GeneID" id="97346688"/>
<sequence length="615" mass="65755">MPSTTTPRTPVRTPVRPPTADEAVGHTLLNCLLREATAPEDRTLADGRLVLRLPRLDMLLRVGVRRASVLGAHRFSGPVSILEGLPGGAWTTIGWQRLAELVHAELTLRTGTENDEFLAQVAAGHRAVDSALGRWATADTATPVGTITRTAPDTTGDPADGGARSEDDEPPAVRAAGRPGDPLTTYLASEQSLLLGHRFHPTPKAHGADPGTWTAYAPEEGARFPLHLLAVREGLMAEETAEPGGAAALDRTGEAPPGYRLLPAHPWQYRLLGGHPALRAAVARGDVLDLGPAGPPVTPTASVRTIHDGHAFLKFSLDVRITNCLRKNASYELTGAVALTRLLAPVLADLARSHPSAAVLREPAYRSLALPGPDGRPDRTLLEGFGVIVREGLTRHTPTGTTPLLAAAIADEYPLGPGRVSALLAGAGPDEAAEWWRRYTALLVPPVLTAYFRHGVVLEPHLQNVVVCVGRDGAPERVLFRDLEGTKLLPDHYAAALRSLPGEVAEPLTYDRRRGWDRVVYCLFVNHLAEVLAAVADLHPETEPALWRQVRATVERSADALGRPSQLRALLAGAPLPAKANLLTRWQRSADRDAGYVRLPSPLAAPPPGGRPYAP</sequence>
<evidence type="ECO:0000313" key="6">
    <source>
        <dbReference type="EMBL" id="MBP2363883.1"/>
    </source>
</evidence>
<dbReference type="InterPro" id="IPR022770">
    <property type="entry name" value="IucA/IucC-like_C"/>
</dbReference>
<feature type="compositionally biased region" description="Polar residues" evidence="3">
    <location>
        <begin position="143"/>
        <end position="153"/>
    </location>
</feature>
<gene>
    <name evidence="6" type="ORF">JOF59_006375</name>
</gene>
<comment type="similarity">
    <text evidence="2">Belongs to the IucA/IucC family.</text>
</comment>
<dbReference type="Proteomes" id="UP001519311">
    <property type="component" value="Unassembled WGS sequence"/>
</dbReference>
<feature type="domain" description="Aerobactin siderophore biosynthesis IucA/IucC N-terminal" evidence="4">
    <location>
        <begin position="186"/>
        <end position="409"/>
    </location>
</feature>
<comment type="caution">
    <text evidence="6">The sequence shown here is derived from an EMBL/GenBank/DDBJ whole genome shotgun (WGS) entry which is preliminary data.</text>
</comment>
<evidence type="ECO:0000259" key="4">
    <source>
        <dbReference type="Pfam" id="PF04183"/>
    </source>
</evidence>
<feature type="domain" description="Aerobactin siderophore biosynthesis IucA/IucC-like C-terminal" evidence="5">
    <location>
        <begin position="434"/>
        <end position="592"/>
    </location>
</feature>
<keyword evidence="7" id="KW-1185">Reference proteome</keyword>
<evidence type="ECO:0000256" key="3">
    <source>
        <dbReference type="SAM" id="MobiDB-lite"/>
    </source>
</evidence>
<evidence type="ECO:0000256" key="1">
    <source>
        <dbReference type="ARBA" id="ARBA00004924"/>
    </source>
</evidence>
<dbReference type="InterPro" id="IPR037455">
    <property type="entry name" value="LucA/IucC-like"/>
</dbReference>
<dbReference type="RefSeq" id="WP_206431708.1">
    <property type="nucleotide sequence ID" value="NZ_BMWJ01000007.1"/>
</dbReference>
<dbReference type="EMBL" id="JAGINS010000002">
    <property type="protein sequence ID" value="MBP2363883.1"/>
    <property type="molecule type" value="Genomic_DNA"/>
</dbReference>
<comment type="pathway">
    <text evidence="1">Siderophore biosynthesis.</text>
</comment>
<reference evidence="6 7" key="1">
    <citation type="submission" date="2021-03" db="EMBL/GenBank/DDBJ databases">
        <title>Sequencing the genomes of 1000 actinobacteria strains.</title>
        <authorList>
            <person name="Klenk H.-P."/>
        </authorList>
    </citation>
    <scope>NUCLEOTIDE SEQUENCE [LARGE SCALE GENOMIC DNA]</scope>
    <source>
        <strain evidence="6 7">DSM 40843</strain>
    </source>
</reference>
<dbReference type="Gene3D" id="1.10.510.40">
    <property type="match status" value="1"/>
</dbReference>
<feature type="region of interest" description="Disordered" evidence="3">
    <location>
        <begin position="1"/>
        <end position="20"/>
    </location>
</feature>
<name>A0ABS4VIZ8_9ACTN</name>
<proteinExistence type="inferred from homology"/>
<dbReference type="InterPro" id="IPR007310">
    <property type="entry name" value="Aerobactin_biosyn_IucA/IucC_N"/>
</dbReference>
<protein>
    <submittedName>
        <fullName evidence="6">Siderophore synthetase component</fullName>
    </submittedName>
</protein>
<dbReference type="Pfam" id="PF06276">
    <property type="entry name" value="FhuF"/>
    <property type="match status" value="1"/>
</dbReference>
<dbReference type="PANTHER" id="PTHR34384:SF5">
    <property type="entry name" value="L-2,3-DIAMINOPROPANOATE--CITRATE LIGASE"/>
    <property type="match status" value="1"/>
</dbReference>
<evidence type="ECO:0000259" key="5">
    <source>
        <dbReference type="Pfam" id="PF06276"/>
    </source>
</evidence>
<feature type="region of interest" description="Disordered" evidence="3">
    <location>
        <begin position="143"/>
        <end position="181"/>
    </location>
</feature>
<evidence type="ECO:0000256" key="2">
    <source>
        <dbReference type="ARBA" id="ARBA00007832"/>
    </source>
</evidence>
<organism evidence="6 7">
    <name type="scientific">Streptomyces clavifer</name>
    <dbReference type="NCBI Taxonomy" id="68188"/>
    <lineage>
        <taxon>Bacteria</taxon>
        <taxon>Bacillati</taxon>
        <taxon>Actinomycetota</taxon>
        <taxon>Actinomycetes</taxon>
        <taxon>Kitasatosporales</taxon>
        <taxon>Streptomycetaceae</taxon>
        <taxon>Streptomyces</taxon>
    </lineage>
</organism>
<dbReference type="PANTHER" id="PTHR34384">
    <property type="entry name" value="L-2,3-DIAMINOPROPANOATE--CITRATE LIGASE"/>
    <property type="match status" value="1"/>
</dbReference>
<dbReference type="Pfam" id="PF04183">
    <property type="entry name" value="IucA_IucC"/>
    <property type="match status" value="1"/>
</dbReference>